<dbReference type="InterPro" id="IPR036259">
    <property type="entry name" value="MFS_trans_sf"/>
</dbReference>
<feature type="transmembrane region" description="Helical" evidence="4">
    <location>
        <begin position="352"/>
        <end position="377"/>
    </location>
</feature>
<dbReference type="OrthoDB" id="9793415at2"/>
<dbReference type="Gene3D" id="1.20.1250.20">
    <property type="entry name" value="MFS general substrate transporter like domains"/>
    <property type="match status" value="2"/>
</dbReference>
<dbReference type="Pfam" id="PF07690">
    <property type="entry name" value="MFS_1"/>
    <property type="match status" value="1"/>
</dbReference>
<feature type="transmembrane region" description="Helical" evidence="4">
    <location>
        <begin position="229"/>
        <end position="250"/>
    </location>
</feature>
<feature type="transmembrane region" description="Helical" evidence="4">
    <location>
        <begin position="169"/>
        <end position="187"/>
    </location>
</feature>
<dbReference type="EMBL" id="FQUZ01000001">
    <property type="protein sequence ID" value="SHE28549.1"/>
    <property type="molecule type" value="Genomic_DNA"/>
</dbReference>
<dbReference type="RefSeq" id="WP_073353210.1">
    <property type="nucleotide sequence ID" value="NZ_FQUZ01000001.1"/>
</dbReference>
<dbReference type="AlphaFoldDB" id="A0A1M4S8L4"/>
<feature type="transmembrane region" description="Helical" evidence="4">
    <location>
        <begin position="101"/>
        <end position="124"/>
    </location>
</feature>
<dbReference type="SUPFAM" id="SSF103473">
    <property type="entry name" value="MFS general substrate transporter"/>
    <property type="match status" value="1"/>
</dbReference>
<keyword evidence="7" id="KW-1185">Reference proteome</keyword>
<feature type="transmembrane region" description="Helical" evidence="4">
    <location>
        <begin position="383"/>
        <end position="404"/>
    </location>
</feature>
<evidence type="ECO:0000313" key="7">
    <source>
        <dbReference type="Proteomes" id="UP000184327"/>
    </source>
</evidence>
<evidence type="ECO:0000256" key="1">
    <source>
        <dbReference type="ARBA" id="ARBA00022692"/>
    </source>
</evidence>
<name>A0A1M4S8L4_9BURK</name>
<feature type="transmembrane region" description="Helical" evidence="4">
    <location>
        <begin position="136"/>
        <end position="157"/>
    </location>
</feature>
<feature type="transmembrane region" description="Helical" evidence="4">
    <location>
        <begin position="295"/>
        <end position="313"/>
    </location>
</feature>
<protein>
    <submittedName>
        <fullName evidence="6">MFS transporter, OFA family, oxalate/formate antiporter</fullName>
    </submittedName>
</protein>
<gene>
    <name evidence="6" type="ORF">SAMN02745117_00033</name>
</gene>
<dbReference type="STRING" id="1122156.SAMN02745117_00033"/>
<feature type="transmembrane region" description="Helical" evidence="4">
    <location>
        <begin position="9"/>
        <end position="28"/>
    </location>
</feature>
<evidence type="ECO:0000256" key="2">
    <source>
        <dbReference type="ARBA" id="ARBA00022989"/>
    </source>
</evidence>
<dbReference type="InterPro" id="IPR050327">
    <property type="entry name" value="Proton-linked_MCT"/>
</dbReference>
<feature type="transmembrane region" description="Helical" evidence="4">
    <location>
        <begin position="262"/>
        <end position="283"/>
    </location>
</feature>
<dbReference type="InterPro" id="IPR011701">
    <property type="entry name" value="MFS"/>
</dbReference>
<evidence type="ECO:0000313" key="6">
    <source>
        <dbReference type="EMBL" id="SHE28549.1"/>
    </source>
</evidence>
<keyword evidence="1 4" id="KW-0812">Transmembrane</keyword>
<feature type="transmembrane region" description="Helical" evidence="4">
    <location>
        <begin position="319"/>
        <end position="340"/>
    </location>
</feature>
<dbReference type="GO" id="GO:0022857">
    <property type="term" value="F:transmembrane transporter activity"/>
    <property type="evidence" value="ECO:0007669"/>
    <property type="project" value="InterPro"/>
</dbReference>
<organism evidence="6 7">
    <name type="scientific">Lampropedia hyalina DSM 16112</name>
    <dbReference type="NCBI Taxonomy" id="1122156"/>
    <lineage>
        <taxon>Bacteria</taxon>
        <taxon>Pseudomonadati</taxon>
        <taxon>Pseudomonadota</taxon>
        <taxon>Betaproteobacteria</taxon>
        <taxon>Burkholderiales</taxon>
        <taxon>Comamonadaceae</taxon>
        <taxon>Lampropedia</taxon>
    </lineage>
</organism>
<sequence>MQQKDYNRWLVVTGALICQFVIGALYTWSVFRNPIQQATGWSATDVSLAFTINLASIPFWMIFAGRLLPKMGPTKLAIVGSSVLAVGLLISSQTQNIGSLWALYLGYGVLAGAGIGIVYGIPIATCLKWFPDKRGFITGLAVMGFGIGSVAFAPVASFLVGELGPFKTFFYQAIYSIVGVGLGAQLMRVAPDGYKPKGWTPPAPKPGQQAVPAVRPDFTAGQMLQTPQYWMILVLYAFANVAGLMIIAHASPIGQQLAEMTAVQAAGAVGILNIFNSLGRLFWGTVSDKLGRMNTVAVMYIISAAVMFSMGSISSMVPYVIAVSLIAFCFGGAMGTFPSLTADFFGAKNLSVNYGLIFIAYSLGAIIGPIMATTVLARTGGSYNAAFVISGTLCAIGVVMAFITKPPKAPKAPKTA</sequence>
<dbReference type="InterPro" id="IPR020846">
    <property type="entry name" value="MFS_dom"/>
</dbReference>
<dbReference type="PANTHER" id="PTHR11360">
    <property type="entry name" value="MONOCARBOXYLATE TRANSPORTER"/>
    <property type="match status" value="1"/>
</dbReference>
<reference evidence="6 7" key="1">
    <citation type="submission" date="2016-11" db="EMBL/GenBank/DDBJ databases">
        <authorList>
            <person name="Jaros S."/>
            <person name="Januszkiewicz K."/>
            <person name="Wedrychowicz H."/>
        </authorList>
    </citation>
    <scope>NUCLEOTIDE SEQUENCE [LARGE SCALE GENOMIC DNA]</scope>
    <source>
        <strain evidence="6 7">DSM 16112</strain>
    </source>
</reference>
<keyword evidence="2 4" id="KW-1133">Transmembrane helix</keyword>
<evidence type="ECO:0000256" key="3">
    <source>
        <dbReference type="ARBA" id="ARBA00023136"/>
    </source>
</evidence>
<keyword evidence="3 4" id="KW-0472">Membrane</keyword>
<dbReference type="PROSITE" id="PS50850">
    <property type="entry name" value="MFS"/>
    <property type="match status" value="1"/>
</dbReference>
<feature type="domain" description="Major facilitator superfamily (MFS) profile" evidence="5">
    <location>
        <begin position="7"/>
        <end position="409"/>
    </location>
</feature>
<accession>A0A1M4S8L4</accession>
<feature type="transmembrane region" description="Helical" evidence="4">
    <location>
        <begin position="48"/>
        <end position="69"/>
    </location>
</feature>
<evidence type="ECO:0000256" key="4">
    <source>
        <dbReference type="SAM" id="Phobius"/>
    </source>
</evidence>
<dbReference type="CDD" id="cd17353">
    <property type="entry name" value="MFS_OFA_like"/>
    <property type="match status" value="1"/>
</dbReference>
<feature type="transmembrane region" description="Helical" evidence="4">
    <location>
        <begin position="76"/>
        <end position="95"/>
    </location>
</feature>
<dbReference type="Proteomes" id="UP000184327">
    <property type="component" value="Unassembled WGS sequence"/>
</dbReference>
<evidence type="ECO:0000259" key="5">
    <source>
        <dbReference type="PROSITE" id="PS50850"/>
    </source>
</evidence>
<proteinExistence type="predicted"/>